<evidence type="ECO:0000313" key="2">
    <source>
        <dbReference type="Proteomes" id="UP000033048"/>
    </source>
</evidence>
<gene>
    <name evidence="1" type="ORF">MCMEM_2198</name>
</gene>
<dbReference type="HOGENOM" id="CLU_129665_1_0_2"/>
<dbReference type="GeneID" id="24894795"/>
<evidence type="ECO:0000313" key="1">
    <source>
        <dbReference type="EMBL" id="AKB86251.1"/>
    </source>
</evidence>
<name>A0A0E3SSQ6_METMT</name>
<dbReference type="AlphaFoldDB" id="A0A0E3SSQ6"/>
<dbReference type="STRING" id="1434104.MCMEM_2198"/>
<reference evidence="1 2" key="1">
    <citation type="submission" date="2014-07" db="EMBL/GenBank/DDBJ databases">
        <title>Methanogenic archaea and the global carbon cycle.</title>
        <authorList>
            <person name="Henriksen J.R."/>
            <person name="Luke J."/>
            <person name="Reinhart S."/>
            <person name="Benedict M.N."/>
            <person name="Youngblut N.D."/>
            <person name="Metcalf M.E."/>
            <person name="Whitaker R.J."/>
            <person name="Metcalf W.W."/>
        </authorList>
    </citation>
    <scope>NUCLEOTIDE SEQUENCE [LARGE SCALE GENOMIC DNA]</scope>
    <source>
        <strain evidence="1 2">MM1</strain>
    </source>
</reference>
<organism evidence="1 2">
    <name type="scientific">Methanococcoides methylutens MM1</name>
    <dbReference type="NCBI Taxonomy" id="1434104"/>
    <lineage>
        <taxon>Archaea</taxon>
        <taxon>Methanobacteriati</taxon>
        <taxon>Methanobacteriota</taxon>
        <taxon>Stenosarchaea group</taxon>
        <taxon>Methanomicrobia</taxon>
        <taxon>Methanosarcinales</taxon>
        <taxon>Methanosarcinaceae</taxon>
        <taxon>Methanococcoides</taxon>
    </lineage>
</organism>
<dbReference type="Proteomes" id="UP000033048">
    <property type="component" value="Chromosome"/>
</dbReference>
<dbReference type="PATRIC" id="fig|1434104.5.peg.2393"/>
<dbReference type="KEGG" id="mmet:MCMEM_2198"/>
<dbReference type="EMBL" id="CP009518">
    <property type="protein sequence ID" value="AKB86251.1"/>
    <property type="molecule type" value="Genomic_DNA"/>
</dbReference>
<dbReference type="RefSeq" id="WP_231622087.1">
    <property type="nucleotide sequence ID" value="NZ_CP009518.1"/>
</dbReference>
<evidence type="ECO:0008006" key="3">
    <source>
        <dbReference type="Google" id="ProtNLM"/>
    </source>
</evidence>
<keyword evidence="2" id="KW-1185">Reference proteome</keyword>
<protein>
    <recommendedName>
        <fullName evidence="3">DUF3795 domain-containing protein</fullName>
    </recommendedName>
</protein>
<proteinExistence type="predicted"/>
<sequence>MENEIDIMESSKELSLIAPCGMNCGICTAYLRDKNKCPGCRRLDVTNSKCKQIRHCPTFENGREQFCFECKKFPCRRLKQLDERYRTKYNMSMIENLEYIKKFGLKEFVANEKTRWTCPECGGTICVHVGTCSSCGKKK</sequence>
<accession>A0A0E3SSQ6</accession>